<dbReference type="InterPro" id="IPR055447">
    <property type="entry name" value="Rhabdo_glycop_CD"/>
</dbReference>
<dbReference type="Pfam" id="PF00974">
    <property type="entry name" value="Rhabdo_glycop_FD"/>
    <property type="match status" value="1"/>
</dbReference>
<keyword evidence="13" id="KW-1185">Reference proteome</keyword>
<keyword evidence="4" id="KW-0946">Virion</keyword>
<reference evidence="12" key="1">
    <citation type="submission" date="2019-11" db="EMBL/GenBank/DDBJ databases">
        <title>Complexity of the virome associated to tospovirus-transmitting thrips species.</title>
        <authorList>
            <person name="Chiapello M."/>
            <person name="Bosco L."/>
            <person name="Ciuffo M."/>
            <person name="Ottati S."/>
            <person name="Vallino M."/>
            <person name="Salem N."/>
            <person name="Rosa C."/>
            <person name="Tavella L."/>
            <person name="Turina M."/>
        </authorList>
    </citation>
    <scope>NUCLEOTIDE SEQUENCE</scope>
    <source>
        <strain evidence="12">Tamono1</strain>
    </source>
</reference>
<organism evidence="12 13">
    <name type="scientific">Thrips tabaci associated dimarhabdovirus 1</name>
    <dbReference type="NCBI Taxonomy" id="2767265"/>
    <lineage>
        <taxon>Viruses</taxon>
        <taxon>Riboviria</taxon>
        <taxon>Orthornavirae</taxon>
        <taxon>Negarnaviricota</taxon>
        <taxon>Haploviricotina</taxon>
        <taxon>Monjiviricetes</taxon>
        <taxon>Mononegavirales</taxon>
        <taxon>Rhabdoviridae</taxon>
        <taxon>Alpharhabdovirinae</taxon>
        <taxon>Alphathriprhavirus</taxon>
        <taxon>Alphathriprhavirus tabaci</taxon>
        <taxon>Thriprhavirus tabaci</taxon>
    </lineage>
</organism>
<evidence type="ECO:0000313" key="12">
    <source>
        <dbReference type="EMBL" id="QNM37831.1"/>
    </source>
</evidence>
<evidence type="ECO:0000259" key="11">
    <source>
        <dbReference type="Pfam" id="PF24833"/>
    </source>
</evidence>
<feature type="transmembrane region" description="Helical" evidence="9">
    <location>
        <begin position="474"/>
        <end position="498"/>
    </location>
</feature>
<dbReference type="InterPro" id="IPR001903">
    <property type="entry name" value="Rhabdo_glycop_FD"/>
</dbReference>
<accession>A0A7G9IR99</accession>
<protein>
    <submittedName>
        <fullName evidence="12">Putative glycoprotein</fullName>
    </submittedName>
</protein>
<keyword evidence="6 9" id="KW-1133">Transmembrane helix</keyword>
<evidence type="ECO:0000256" key="8">
    <source>
        <dbReference type="ARBA" id="ARBA00023180"/>
    </source>
</evidence>
<feature type="domain" description="Spike glycoprotein fusion" evidence="10">
    <location>
        <begin position="78"/>
        <end position="177"/>
    </location>
</feature>
<evidence type="ECO:0000256" key="4">
    <source>
        <dbReference type="ARBA" id="ARBA00022844"/>
    </source>
</evidence>
<evidence type="ECO:0000256" key="6">
    <source>
        <dbReference type="ARBA" id="ARBA00022989"/>
    </source>
</evidence>
<keyword evidence="2 9" id="KW-0812">Transmembrane</keyword>
<evidence type="ECO:0000256" key="9">
    <source>
        <dbReference type="SAM" id="Phobius"/>
    </source>
</evidence>
<dbReference type="SUPFAM" id="SSF161008">
    <property type="entry name" value="Viral glycoprotein ectodomain-like"/>
    <property type="match status" value="1"/>
</dbReference>
<dbReference type="GO" id="GO:0055036">
    <property type="term" value="C:virion membrane"/>
    <property type="evidence" value="ECO:0007669"/>
    <property type="project" value="UniProtKB-SubCell"/>
</dbReference>
<keyword evidence="8" id="KW-0325">Glycoprotein</keyword>
<keyword evidence="5" id="KW-0261">Viral envelope protein</keyword>
<proteinExistence type="predicted"/>
<dbReference type="KEGG" id="vg:80541622"/>
<evidence type="ECO:0000256" key="5">
    <source>
        <dbReference type="ARBA" id="ARBA00022879"/>
    </source>
</evidence>
<dbReference type="EMBL" id="MN714687">
    <property type="protein sequence ID" value="QNM37831.1"/>
    <property type="molecule type" value="Genomic_RNA"/>
</dbReference>
<evidence type="ECO:0000256" key="2">
    <source>
        <dbReference type="ARBA" id="ARBA00022692"/>
    </source>
</evidence>
<comment type="subcellular location">
    <subcellularLocation>
        <location evidence="1">Virion membrane</location>
        <topology evidence="1">Single-pass type I membrane protein</topology>
    </subcellularLocation>
</comment>
<dbReference type="GO" id="GO:0019031">
    <property type="term" value="C:viral envelope"/>
    <property type="evidence" value="ECO:0007669"/>
    <property type="project" value="UniProtKB-KW"/>
</dbReference>
<evidence type="ECO:0000256" key="1">
    <source>
        <dbReference type="ARBA" id="ARBA00004563"/>
    </source>
</evidence>
<feature type="domain" description="Spike glycoprotein G central" evidence="11">
    <location>
        <begin position="287"/>
        <end position="389"/>
    </location>
</feature>
<evidence type="ECO:0000313" key="13">
    <source>
        <dbReference type="Proteomes" id="UP001162018"/>
    </source>
</evidence>
<evidence type="ECO:0000259" key="10">
    <source>
        <dbReference type="Pfam" id="PF00974"/>
    </source>
</evidence>
<keyword evidence="7 9" id="KW-0472">Membrane</keyword>
<name>A0A7G9IR99_9RHAB</name>
<dbReference type="Pfam" id="PF24833">
    <property type="entry name" value="Rhabdo_glycop_CD"/>
    <property type="match status" value="1"/>
</dbReference>
<sequence>MKYHMILVGLLPFLLTSEVNGSNRTVTHIVPMTKNLTWHAAHPSEIDCRYVSRHPVPEWSYSSEIRAPELVFGSAIHVEGWLCHKVKLITRCSVTWYLSSSESHLIEDMIPDFDECRAELKRKNEIPDEEVEFPLPNCGWNAENDESVIKLTLTPHKVYFDPTTSMLKDSLIPGGSCRSDKICRTIYKSTIWIADEQSFHEKCGNQVTRNLIFKSDKNGTLPRFFVPGSGTFGISDFCIGHICEQDVVITSFGEAFIMKRPLIDRLIHQGARRCDKAHMESGSRADVRIDVMRQVEDQVSEMKCEMVITKIRSNIPLTPADMYAIAPKTTGLHPVFRVVNGTFQASHAQYVVATKPTAQTPDRQCYLAESQHYGLLESDYWMKVDDVTKMTYGGILCIRGKWALPMPAEVSSALSELDVRPWMEEYHPSNQYDMINGTSSLVSISKSEGDNLIHATGTALESGLRQIGHVFSGFFNSLMLLIPVGGCLVMICCTWYCCSCVSQRKKSRAKADFYLHEMEALANRKVPNRRF</sequence>
<evidence type="ECO:0000256" key="7">
    <source>
        <dbReference type="ARBA" id="ARBA00023136"/>
    </source>
</evidence>
<dbReference type="Proteomes" id="UP001162018">
    <property type="component" value="Segment"/>
</dbReference>
<dbReference type="RefSeq" id="YP_010802828.1">
    <property type="nucleotide sequence ID" value="NC_077049.1"/>
</dbReference>
<dbReference type="GeneID" id="80541622"/>
<evidence type="ECO:0000256" key="3">
    <source>
        <dbReference type="ARBA" id="ARBA00022729"/>
    </source>
</evidence>
<keyword evidence="3" id="KW-0732">Signal</keyword>